<evidence type="ECO:0000256" key="2">
    <source>
        <dbReference type="ARBA" id="ARBA00023002"/>
    </source>
</evidence>
<evidence type="ECO:0000313" key="7">
    <source>
        <dbReference type="EMBL" id="MBT9812124.1"/>
    </source>
</evidence>
<dbReference type="EMBL" id="WQPS01000043">
    <property type="protein sequence ID" value="MBT9812124.1"/>
    <property type="molecule type" value="Genomic_DNA"/>
</dbReference>
<reference evidence="7" key="1">
    <citation type="journal article" date="2021" name="Gut Microbes">
        <title>A synthetic consortium of 100 gut commensals modulates the composition and function in a colon model of the microbiome of elderly subjects.</title>
        <authorList>
            <person name="Perez M."/>
            <person name="Ntemiri A."/>
            <person name="Tan H."/>
            <person name="Harris H.M.B."/>
            <person name="Roager H.M."/>
            <person name="Ribiere C."/>
            <person name="O'Toole P.W."/>
        </authorList>
    </citation>
    <scope>NUCLEOTIDE SEQUENCE</scope>
    <source>
        <strain evidence="7">MCC335</strain>
    </source>
</reference>
<comment type="caution">
    <text evidence="7">The sequence shown here is derived from an EMBL/GenBank/DDBJ whole genome shotgun (WGS) entry which is preliminary data.</text>
</comment>
<comment type="similarity">
    <text evidence="1">Belongs to the HIBADH-related family.</text>
</comment>
<dbReference type="AlphaFoldDB" id="A0AA41K8J7"/>
<feature type="domain" description="3-hydroxyisobutyrate dehydrogenase-like NAD-binding" evidence="6">
    <location>
        <begin position="174"/>
        <end position="294"/>
    </location>
</feature>
<dbReference type="InterPro" id="IPR015815">
    <property type="entry name" value="HIBADH-related"/>
</dbReference>
<dbReference type="InterPro" id="IPR008927">
    <property type="entry name" value="6-PGluconate_DH-like_C_sf"/>
</dbReference>
<proteinExistence type="inferred from homology"/>
<sequence>MSALLEVEMMQKIGFIGLGIMGTPMARLLLKAGYQVNIYARTDVHVKPLAEEGGIARQTPKEIAEHSDVIITMLPDSRVVEEVMFGENGVYEGLDEGKIFMDMGSSDYASTQRISKKLEKKGVRMLDAPVTGGAKGAAEGTLTIMVGGNVDTLEQVRPILEVMGDKIIPVGPVGSGDIAKACNQMLFALNLSAASEVLALAVKAGLDPQVLMSVVNSGSGESFAGRVKMENFTFKRNFKPGFTTDLMAKDVDMALDMARSLQVPMKLGNLARENIRVAQNCGFGSDDCSSIVRVAEQESDVVIQPFADNDK</sequence>
<dbReference type="Gene3D" id="1.10.1040.10">
    <property type="entry name" value="N-(1-d-carboxylethyl)-l-norvaline Dehydrogenase, domain 2"/>
    <property type="match status" value="1"/>
</dbReference>
<keyword evidence="2" id="KW-0560">Oxidoreductase</keyword>
<dbReference type="GO" id="GO:0051287">
    <property type="term" value="F:NAD binding"/>
    <property type="evidence" value="ECO:0007669"/>
    <property type="project" value="InterPro"/>
</dbReference>
<dbReference type="GO" id="GO:0050661">
    <property type="term" value="F:NADP binding"/>
    <property type="evidence" value="ECO:0007669"/>
    <property type="project" value="InterPro"/>
</dbReference>
<dbReference type="PANTHER" id="PTHR22981:SF80">
    <property type="entry name" value="BLR4309 PROTEIN"/>
    <property type="match status" value="1"/>
</dbReference>
<feature type="active site" evidence="4">
    <location>
        <position position="180"/>
    </location>
</feature>
<name>A0AA41K8J7_9FIRM</name>
<dbReference type="Proteomes" id="UP000708338">
    <property type="component" value="Unassembled WGS sequence"/>
</dbReference>
<evidence type="ECO:0000313" key="8">
    <source>
        <dbReference type="Proteomes" id="UP000708338"/>
    </source>
</evidence>
<dbReference type="SUPFAM" id="SSF51735">
    <property type="entry name" value="NAD(P)-binding Rossmann-fold domains"/>
    <property type="match status" value="1"/>
</dbReference>
<dbReference type="Pfam" id="PF03446">
    <property type="entry name" value="NAD_binding_2"/>
    <property type="match status" value="1"/>
</dbReference>
<gene>
    <name evidence="7" type="ORF">GPL26_21120</name>
</gene>
<dbReference type="Gene3D" id="3.40.50.720">
    <property type="entry name" value="NAD(P)-binding Rossmann-like Domain"/>
    <property type="match status" value="1"/>
</dbReference>
<dbReference type="SUPFAM" id="SSF48179">
    <property type="entry name" value="6-phosphogluconate dehydrogenase C-terminal domain-like"/>
    <property type="match status" value="1"/>
</dbReference>
<dbReference type="InterPro" id="IPR036291">
    <property type="entry name" value="NAD(P)-bd_dom_sf"/>
</dbReference>
<dbReference type="Pfam" id="PF14833">
    <property type="entry name" value="NAD_binding_11"/>
    <property type="match status" value="1"/>
</dbReference>
<evidence type="ECO:0000259" key="6">
    <source>
        <dbReference type="Pfam" id="PF14833"/>
    </source>
</evidence>
<dbReference type="InterPro" id="IPR006115">
    <property type="entry name" value="6PGDH_NADP-bd"/>
</dbReference>
<feature type="domain" description="6-phosphogluconate dehydrogenase NADP-binding" evidence="5">
    <location>
        <begin position="12"/>
        <end position="171"/>
    </location>
</feature>
<dbReference type="GO" id="GO:0016616">
    <property type="term" value="F:oxidoreductase activity, acting on the CH-OH group of donors, NAD or NADP as acceptor"/>
    <property type="evidence" value="ECO:0007669"/>
    <property type="project" value="TreeGrafter"/>
</dbReference>
<evidence type="ECO:0000259" key="5">
    <source>
        <dbReference type="Pfam" id="PF03446"/>
    </source>
</evidence>
<evidence type="ECO:0000256" key="4">
    <source>
        <dbReference type="PIRSR" id="PIRSR000103-1"/>
    </source>
</evidence>
<dbReference type="InterPro" id="IPR013328">
    <property type="entry name" value="6PGD_dom2"/>
</dbReference>
<dbReference type="PANTHER" id="PTHR22981">
    <property type="entry name" value="3-HYDROXYISOBUTYRATE DEHYDROGENASE-RELATED"/>
    <property type="match status" value="1"/>
</dbReference>
<keyword evidence="3" id="KW-0520">NAD</keyword>
<accession>A0AA41K8J7</accession>
<evidence type="ECO:0000256" key="1">
    <source>
        <dbReference type="ARBA" id="ARBA00009080"/>
    </source>
</evidence>
<dbReference type="InterPro" id="IPR029154">
    <property type="entry name" value="HIBADH-like_NADP-bd"/>
</dbReference>
<protein>
    <submittedName>
        <fullName evidence="7">NAD-binding protein</fullName>
    </submittedName>
</protein>
<organism evidence="7 8">
    <name type="scientific">Enterocloster citroniae</name>
    <dbReference type="NCBI Taxonomy" id="358743"/>
    <lineage>
        <taxon>Bacteria</taxon>
        <taxon>Bacillati</taxon>
        <taxon>Bacillota</taxon>
        <taxon>Clostridia</taxon>
        <taxon>Lachnospirales</taxon>
        <taxon>Lachnospiraceae</taxon>
        <taxon>Enterocloster</taxon>
    </lineage>
</organism>
<dbReference type="PIRSF" id="PIRSF000103">
    <property type="entry name" value="HIBADH"/>
    <property type="match status" value="1"/>
</dbReference>
<evidence type="ECO:0000256" key="3">
    <source>
        <dbReference type="ARBA" id="ARBA00023027"/>
    </source>
</evidence>